<dbReference type="PANTHER" id="PTHR15922:SF2">
    <property type="entry name" value="NBAS SUBUNIT OF NRZ TETHERING COMPLEX"/>
    <property type="match status" value="1"/>
</dbReference>
<dbReference type="SUPFAM" id="SSF50978">
    <property type="entry name" value="WD40 repeat-like"/>
    <property type="match status" value="1"/>
</dbReference>
<reference evidence="2" key="1">
    <citation type="submission" date="2021-02" db="EMBL/GenBank/DDBJ databases">
        <authorList>
            <person name="Nowell W R."/>
        </authorList>
    </citation>
    <scope>NUCLEOTIDE SEQUENCE</scope>
</reference>
<dbReference type="GO" id="GO:0006890">
    <property type="term" value="P:retrograde vesicle-mediated transport, Golgi to endoplasmic reticulum"/>
    <property type="evidence" value="ECO:0007669"/>
    <property type="project" value="TreeGrafter"/>
</dbReference>
<sequence>MSGELLFELIEKAQWSFERKVHSSDNDKSWSLSNIFKKWFGSSIKLSSNAERFLKQTGKKSSPISLHISSNRLALVINNNICIISFVTSEVLLEIPLDLSRSDEYNYLNCLNWSNNGKLLAYGHWSGIVCVYSSNDGQLLHELPTKSLNRNEDSFVEIWFSGSDASQFIDLLCLKRSGELIRYVMSRDDIASCAEDKFDFNITCAIIDSNQNQLYIVPFNTKSIEIWKIVDTNPFIIKIKEILDEEEEEEDNNNIYIYGLALSPNESYLVSILSDQSIVLYQNNEQLHCLSKLKIPDNRSFICDFNYWDNKTLILFYSDGSISFHEGIETLEEYRYESKQLNEWARFCRRTSNELYLIDCQIENEIENEIDEENSNIISRLFHSLKDSIELINERLILLEHSDPCRLIENLVSKGEYGQALRVCKVFNRIDLSDQIHEKALRLSSSQLGAHLTRIQSRLHVLQLCTTILYPTFNEQFNLIQFGLNQATRKQLFDNLYYSDQPFFQTIYDENLYLKDIQPKQIPLNIPQKQVLLYRRKLLDEKRKLYLYDDLINKYKIFQQYQSNIFEKFREWDYKQIALRSAREGHLKGLRVVLERAIPSISSIDILSILNEIPEIVPLSEYEDLIPKYSLIEEKEFNRKENDWSDEFLSPYEETKEEIDQLLFIEWYKKRILSFESFGFIENALQLCKHALEIENFKEFSLFYNNLYLEYLLNKTSDQDLTLEQIKIMSEEEIIDLILTFKNNSIQDDIDKRIQQVLLPSMDLIQQSNEYLKKVLIKKLQNNFDIYPIINSLKLKTNFKQNNFDQLIKDLILNVNSTNQISICQQLLTLINDKQHLEYIIESCRIFIKWSLPMIPSEIIRILESDESLSNAIVLLTQSAIKEEMNKINISMGNELYRDLERICRHRLSSQTLSNLFISSLLKSDSIECFQIVRSMLLRFHIPLIIQAAIDYIDSAKNGQDRSILLAKHCLDLIDDQSLVVNERNLIESQNICDFFHYSITPLEIRRHPNPIQIIPAILNSNPQAYKNTSKLISLSSYLQTGNKQDKKDRCMLYIAEHCLKINDLNMCWELCSSLVEENYGPSWKCCWELINKNPSYINQSILSFISLHCDEILLGDVLKKSISIRDQSIPNEEYRVTSTYSYYTNSFYDRDYSQQMELKEIPLLKSPPIDEKSAIKYVNIDTPLFIMVYLTSNTNNDILIEKDNEYALQLSIYCQSLMKGSTPRNLNAIPSMIINKTLIENNENYNRLLRNRQYSILNQLDNSIDLNRFENDSEYRRLTILGLFMCDNPSFEYSEQLAIKYNISIDECHHSYFEYLLTNSSLSLNEIRKKIKPLLNSERIKKNRQTKLDLVKRLHTNVFPFIDGKDYERLKLFYDIKKSLGDLTHAQKHIQAIQQLNNIINNDFDYKFFLSSPELFIEKYSNDSNIINLGLALDQIKISSSLIITPSWIYSYYLRYNPSSSLIYDLLNRITLFEDFNLCIENLLLPKNIFLINKRIKIIEYSIKQIISKEDQQWKELEEKLNKHLLRLEILYKLLPDYSQDELNQIDQCENIQQQEEILSNLLSKHGQFYLIIYLKNNIFYDISIYHILQLTIEKISQEIKSGNEDSYLRLDYLLENISMDDINKKELFSCLQQMCRSEIIDRRVRYKLIDKLDRMFDKQGLQSDDLLLFEQYRLSTLLSSFDSFTELKKEDIETDENRSILFQKYLLQSERLIHFESLIQILNNTWSKQQINYMKGSHGLILKNELILAMIEKNSDWERILTENIIQFDEEEMNSLIKYLYNSTDLMSYAYKLWLINPISSLADLLFRSPSELMIDKKFLLMSIERNRVNDLLSINPLLFDYYLNENLSYEEKRKVLNQIEHNEEFLLKIAQLFIHNEDYSSFISFGLIIDTLQKYFLNK</sequence>
<dbReference type="Gene3D" id="2.130.10.10">
    <property type="entry name" value="YVTN repeat-like/Quinoprotein amine dehydrogenase"/>
    <property type="match status" value="1"/>
</dbReference>
<proteinExistence type="predicted"/>
<evidence type="ECO:0000259" key="1">
    <source>
        <dbReference type="Pfam" id="PF12894"/>
    </source>
</evidence>
<accession>A0A814DMK2</accession>
<evidence type="ECO:0000313" key="2">
    <source>
        <dbReference type="EMBL" id="CAF0955769.1"/>
    </source>
</evidence>
<dbReference type="Pfam" id="PF12894">
    <property type="entry name" value="ANAPC4_WD40"/>
    <property type="match status" value="1"/>
</dbReference>
<name>A0A814DMK2_9BILA</name>
<dbReference type="PANTHER" id="PTHR15922">
    <property type="entry name" value="NEUROBLASTOMA-AMPLIFIED SEQUENCE"/>
    <property type="match status" value="1"/>
</dbReference>
<feature type="domain" description="Anaphase-promoting complex subunit 4-like WD40" evidence="1">
    <location>
        <begin position="102"/>
        <end position="147"/>
    </location>
</feature>
<organism evidence="2 3">
    <name type="scientific">Rotaria sordida</name>
    <dbReference type="NCBI Taxonomy" id="392033"/>
    <lineage>
        <taxon>Eukaryota</taxon>
        <taxon>Metazoa</taxon>
        <taxon>Spiralia</taxon>
        <taxon>Gnathifera</taxon>
        <taxon>Rotifera</taxon>
        <taxon>Eurotatoria</taxon>
        <taxon>Bdelloidea</taxon>
        <taxon>Philodinida</taxon>
        <taxon>Philodinidae</taxon>
        <taxon>Rotaria</taxon>
    </lineage>
</organism>
<dbReference type="GO" id="GO:0000149">
    <property type="term" value="F:SNARE binding"/>
    <property type="evidence" value="ECO:0007669"/>
    <property type="project" value="TreeGrafter"/>
</dbReference>
<dbReference type="EMBL" id="CAJNOH010000227">
    <property type="protein sequence ID" value="CAF0955769.1"/>
    <property type="molecule type" value="Genomic_DNA"/>
</dbReference>
<dbReference type="InterPro" id="IPR024977">
    <property type="entry name" value="Apc4-like_WD40_dom"/>
</dbReference>
<dbReference type="InterPro" id="IPR036322">
    <property type="entry name" value="WD40_repeat_dom_sf"/>
</dbReference>
<gene>
    <name evidence="2" type="ORF">PYM288_LOCUS12362</name>
</gene>
<dbReference type="Proteomes" id="UP000663854">
    <property type="component" value="Unassembled WGS sequence"/>
</dbReference>
<dbReference type="InterPro" id="IPR015943">
    <property type="entry name" value="WD40/YVTN_repeat-like_dom_sf"/>
</dbReference>
<dbReference type="GO" id="GO:0070939">
    <property type="term" value="C:Dsl1/NZR complex"/>
    <property type="evidence" value="ECO:0007669"/>
    <property type="project" value="TreeGrafter"/>
</dbReference>
<comment type="caution">
    <text evidence="2">The sequence shown here is derived from an EMBL/GenBank/DDBJ whole genome shotgun (WGS) entry which is preliminary data.</text>
</comment>
<protein>
    <recommendedName>
        <fullName evidence="1">Anaphase-promoting complex subunit 4-like WD40 domain-containing protein</fullName>
    </recommendedName>
</protein>
<evidence type="ECO:0000313" key="3">
    <source>
        <dbReference type="Proteomes" id="UP000663854"/>
    </source>
</evidence>